<evidence type="ECO:0000256" key="4">
    <source>
        <dbReference type="ARBA" id="ARBA00022577"/>
    </source>
</evidence>
<dbReference type="GO" id="GO:0050832">
    <property type="term" value="P:defense response to fungus"/>
    <property type="evidence" value="ECO:0007669"/>
    <property type="project" value="UniProtKB-KW"/>
</dbReference>
<dbReference type="AlphaFoldDB" id="B9VS65"/>
<dbReference type="Pfam" id="PF00537">
    <property type="entry name" value="Toxin_3"/>
    <property type="match status" value="1"/>
</dbReference>
<evidence type="ECO:0000256" key="6">
    <source>
        <dbReference type="SAM" id="SignalP"/>
    </source>
</evidence>
<keyword evidence="3" id="KW-0929">Antimicrobial</keyword>
<dbReference type="InterPro" id="IPR002061">
    <property type="entry name" value="Scorpion_toxinL/defensin"/>
</dbReference>
<dbReference type="SUPFAM" id="SSF57095">
    <property type="entry name" value="Scorpion toxin-like"/>
    <property type="match status" value="1"/>
</dbReference>
<feature type="domain" description="Knottins-like" evidence="7">
    <location>
        <begin position="35"/>
        <end position="90"/>
    </location>
</feature>
<sequence length="102" mass="11487">MVMAMKSVSTFAIFCILFLVIFETSEIEAQLQERQCLKEYGGDVGFSFCAPRIFPSFCDRNCRNNKGAKGGICRWEQNNAIGVRCLCDFCGEEPSNLILSRI</sequence>
<dbReference type="GO" id="GO:0005576">
    <property type="term" value="C:extracellular region"/>
    <property type="evidence" value="ECO:0007669"/>
    <property type="project" value="UniProtKB-SubCell"/>
</dbReference>
<feature type="signal peptide" evidence="6">
    <location>
        <begin position="1"/>
        <end position="29"/>
    </location>
</feature>
<keyword evidence="4" id="KW-0295">Fungicide</keyword>
<proteinExistence type="evidence at transcript level"/>
<evidence type="ECO:0000256" key="3">
    <source>
        <dbReference type="ARBA" id="ARBA00022529"/>
    </source>
</evidence>
<dbReference type="SMART" id="SM00505">
    <property type="entry name" value="Knot1"/>
    <property type="match status" value="1"/>
</dbReference>
<dbReference type="InterPro" id="IPR036574">
    <property type="entry name" value="Scorpion_toxin-like_sf"/>
</dbReference>
<evidence type="ECO:0000259" key="7">
    <source>
        <dbReference type="SMART" id="SM00505"/>
    </source>
</evidence>
<evidence type="ECO:0000256" key="1">
    <source>
        <dbReference type="ARBA" id="ARBA00004613"/>
    </source>
</evidence>
<dbReference type="InterPro" id="IPR003614">
    <property type="entry name" value="Knottins"/>
</dbReference>
<keyword evidence="6" id="KW-0732">Signal</keyword>
<keyword evidence="2" id="KW-0964">Secreted</keyword>
<organism evidence="8">
    <name type="scientific">Descurainia sophia</name>
    <name type="common">Flixweed tansy-mustard</name>
    <name type="synonym">Sisymbrium sophia</name>
    <dbReference type="NCBI Taxonomy" id="89411"/>
    <lineage>
        <taxon>Eukaryota</taxon>
        <taxon>Viridiplantae</taxon>
        <taxon>Streptophyta</taxon>
        <taxon>Embryophyta</taxon>
        <taxon>Tracheophyta</taxon>
        <taxon>Spermatophyta</taxon>
        <taxon>Magnoliopsida</taxon>
        <taxon>eudicotyledons</taxon>
        <taxon>Gunneridae</taxon>
        <taxon>Pentapetalae</taxon>
        <taxon>rosids</taxon>
        <taxon>malvids</taxon>
        <taxon>Brassicales</taxon>
        <taxon>Brassicaceae</taxon>
        <taxon>Descurainieae</taxon>
        <taxon>Descurainia</taxon>
    </lineage>
</organism>
<evidence type="ECO:0000256" key="5">
    <source>
        <dbReference type="ARBA" id="ARBA00038027"/>
    </source>
</evidence>
<protein>
    <submittedName>
        <fullName evidence="8">Trypsin inhibitor</fullName>
    </submittedName>
</protein>
<evidence type="ECO:0000313" key="8">
    <source>
        <dbReference type="EMBL" id="ACM44499.1"/>
    </source>
</evidence>
<accession>B9VS65</accession>
<reference evidence="8" key="1">
    <citation type="submission" date="2008-12" db="EMBL/GenBank/DDBJ databases">
        <title>Cloning and function analysis of trypsin inhibitor gene from Descurainia sophia, preliminary results of bioassay on transgenic.</title>
        <authorList>
            <person name="Guan R.Z."/>
            <person name="Tang S.Y."/>
        </authorList>
    </citation>
    <scope>NUCLEOTIDE SEQUENCE</scope>
    <source>
        <tissue evidence="8">Silique</tissue>
    </source>
</reference>
<evidence type="ECO:0000256" key="2">
    <source>
        <dbReference type="ARBA" id="ARBA00022525"/>
    </source>
</evidence>
<dbReference type="EMBL" id="FJ598068">
    <property type="protein sequence ID" value="ACM44499.1"/>
    <property type="molecule type" value="mRNA"/>
</dbReference>
<comment type="similarity">
    <text evidence="5">Belongs to the DEFL family. Protease inhibitor I18 (RTI/MTI-2) subfamily.</text>
</comment>
<dbReference type="Gene3D" id="3.30.30.10">
    <property type="entry name" value="Knottin, scorpion toxin-like"/>
    <property type="match status" value="1"/>
</dbReference>
<feature type="chain" id="PRO_5002893455" evidence="6">
    <location>
        <begin position="30"/>
        <end position="102"/>
    </location>
</feature>
<name>B9VS65_DESSO</name>
<dbReference type="GO" id="GO:0019871">
    <property type="term" value="F:sodium channel inhibitor activity"/>
    <property type="evidence" value="ECO:0007669"/>
    <property type="project" value="InterPro"/>
</dbReference>
<comment type="subcellular location">
    <subcellularLocation>
        <location evidence="1">Secreted</location>
    </subcellularLocation>
</comment>
<dbReference type="GO" id="GO:0031640">
    <property type="term" value="P:killing of cells of another organism"/>
    <property type="evidence" value="ECO:0007669"/>
    <property type="project" value="UniProtKB-KW"/>
</dbReference>
<gene>
    <name evidence="8" type="primary">TI1</name>
</gene>